<keyword evidence="3" id="KW-1185">Reference proteome</keyword>
<evidence type="ECO:0008006" key="4">
    <source>
        <dbReference type="Google" id="ProtNLM"/>
    </source>
</evidence>
<dbReference type="RefSeq" id="WP_091529620.1">
    <property type="nucleotide sequence ID" value="NZ_LT629772.1"/>
</dbReference>
<reference evidence="2 3" key="1">
    <citation type="submission" date="2016-10" db="EMBL/GenBank/DDBJ databases">
        <authorList>
            <person name="de Groot N.N."/>
        </authorList>
    </citation>
    <scope>NUCLEOTIDE SEQUENCE [LARGE SCALE GENOMIC DNA]</scope>
    <source>
        <strain evidence="2 3">DSM 21800</strain>
    </source>
</reference>
<keyword evidence="1" id="KW-0812">Transmembrane</keyword>
<protein>
    <recommendedName>
        <fullName evidence="4">DUF2550 domain-containing protein</fullName>
    </recommendedName>
</protein>
<dbReference type="Pfam" id="PF10739">
    <property type="entry name" value="DUF2550"/>
    <property type="match status" value="1"/>
</dbReference>
<name>A0A1H1ZWT1_9ACTN</name>
<dbReference type="AlphaFoldDB" id="A0A1H1ZWT1"/>
<evidence type="ECO:0000313" key="2">
    <source>
        <dbReference type="EMBL" id="SDT37716.1"/>
    </source>
</evidence>
<dbReference type="STRING" id="630515.SAMN04489812_5484"/>
<sequence length="169" mass="18669">MVFGWLSALEVIGVILVLLGLCLVGLAVRRRWLARNGGTFECSMSRHVVSAAAVGNKPTSDSSSSDDTTPSPRWVLGVARYSGENFEWFRFFSLAWWPKYTFLRSQVSVLDHRLPAPSEAVALYADQEIVTVSIGTGDRTERRQLAMTPESLTGMMSWLEAAPPGIGRY</sequence>
<dbReference type="Proteomes" id="UP000199103">
    <property type="component" value="Chromosome I"/>
</dbReference>
<organism evidence="2 3">
    <name type="scientific">Microlunatus soli</name>
    <dbReference type="NCBI Taxonomy" id="630515"/>
    <lineage>
        <taxon>Bacteria</taxon>
        <taxon>Bacillati</taxon>
        <taxon>Actinomycetota</taxon>
        <taxon>Actinomycetes</taxon>
        <taxon>Propionibacteriales</taxon>
        <taxon>Propionibacteriaceae</taxon>
        <taxon>Microlunatus</taxon>
    </lineage>
</organism>
<evidence type="ECO:0000313" key="3">
    <source>
        <dbReference type="Proteomes" id="UP000199103"/>
    </source>
</evidence>
<keyword evidence="1" id="KW-0472">Membrane</keyword>
<dbReference type="EMBL" id="LT629772">
    <property type="protein sequence ID" value="SDT37716.1"/>
    <property type="molecule type" value="Genomic_DNA"/>
</dbReference>
<proteinExistence type="predicted"/>
<gene>
    <name evidence="2" type="ORF">SAMN04489812_5484</name>
</gene>
<dbReference type="InterPro" id="IPR019675">
    <property type="entry name" value="DUF2550"/>
</dbReference>
<evidence type="ECO:0000256" key="1">
    <source>
        <dbReference type="SAM" id="Phobius"/>
    </source>
</evidence>
<accession>A0A1H1ZWT1</accession>
<feature type="transmembrane region" description="Helical" evidence="1">
    <location>
        <begin position="6"/>
        <end position="28"/>
    </location>
</feature>
<dbReference type="OrthoDB" id="4793422at2"/>
<keyword evidence="1" id="KW-1133">Transmembrane helix</keyword>